<feature type="transmembrane region" description="Helical" evidence="1">
    <location>
        <begin position="326"/>
        <end position="342"/>
    </location>
</feature>
<keyword evidence="1" id="KW-1133">Transmembrane helix</keyword>
<dbReference type="AlphaFoldDB" id="A0A0J8GCA3"/>
<dbReference type="RefSeq" id="WP_007473740.1">
    <property type="nucleotide sequence ID" value="NZ_KQ130619.1"/>
</dbReference>
<comment type="caution">
    <text evidence="2">The sequence shown here is derived from an EMBL/GenBank/DDBJ whole genome shotgun (WGS) entry which is preliminary data.</text>
</comment>
<keyword evidence="3" id="KW-1185">Reference proteome</keyword>
<evidence type="ECO:0000313" key="3">
    <source>
        <dbReference type="Proteomes" id="UP000052258"/>
    </source>
</evidence>
<protein>
    <submittedName>
        <fullName evidence="2">Bacterial low temperature requirement A protein</fullName>
    </submittedName>
</protein>
<feature type="transmembrane region" description="Helical" evidence="1">
    <location>
        <begin position="201"/>
        <end position="221"/>
    </location>
</feature>
<keyword evidence="1" id="KW-0472">Membrane</keyword>
<proteinExistence type="predicted"/>
<organism evidence="2 3">
    <name type="scientific">Listeria fleischmannii 1991</name>
    <dbReference type="NCBI Taxonomy" id="1430899"/>
    <lineage>
        <taxon>Bacteria</taxon>
        <taxon>Bacillati</taxon>
        <taxon>Bacillota</taxon>
        <taxon>Bacilli</taxon>
        <taxon>Bacillales</taxon>
        <taxon>Listeriaceae</taxon>
        <taxon>Listeria</taxon>
    </lineage>
</organism>
<keyword evidence="1" id="KW-0812">Transmembrane</keyword>
<dbReference type="InterPro" id="IPR010640">
    <property type="entry name" value="Low_temperature_requirement_A"/>
</dbReference>
<reference evidence="2 3" key="1">
    <citation type="journal article" date="2015" name="Genome Biol. Evol.">
        <title>Comparative Genomics of Listeria Sensu Lato: Genus-Wide Differences in Evolutionary Dynamics and the Progressive Gain of Complex, Potentially Pathogenicity-Related Traits through Lateral Gene Transfer.</title>
        <authorList>
            <person name="Chiara M."/>
            <person name="Caruso M."/>
            <person name="D'Erchia A.M."/>
            <person name="Manzari C."/>
            <person name="Fraccalvieri R."/>
            <person name="Goffredo E."/>
            <person name="Latorre L."/>
            <person name="Miccolupo A."/>
            <person name="Padalino I."/>
            <person name="Santagada G."/>
            <person name="Chiocco D."/>
            <person name="Pesole G."/>
            <person name="Horner D.S."/>
            <person name="Parisi A."/>
        </authorList>
    </citation>
    <scope>NUCLEOTIDE SEQUENCE [LARGE SCALE GENOMIC DNA]</scope>
    <source>
        <strain evidence="2 3">1991</strain>
    </source>
</reference>
<dbReference type="EMBL" id="AZHO01000030">
    <property type="protein sequence ID" value="KMT58438.1"/>
    <property type="molecule type" value="Genomic_DNA"/>
</dbReference>
<gene>
    <name evidence="2" type="ORF">X560_2264</name>
</gene>
<dbReference type="PANTHER" id="PTHR36840">
    <property type="entry name" value="BLL5714 PROTEIN"/>
    <property type="match status" value="1"/>
</dbReference>
<feature type="transmembrane region" description="Helical" evidence="1">
    <location>
        <begin position="164"/>
        <end position="181"/>
    </location>
</feature>
<dbReference type="Pfam" id="PF06772">
    <property type="entry name" value="LtrA"/>
    <property type="match status" value="1"/>
</dbReference>
<feature type="transmembrane region" description="Helical" evidence="1">
    <location>
        <begin position="227"/>
        <end position="246"/>
    </location>
</feature>
<feature type="transmembrane region" description="Helical" evidence="1">
    <location>
        <begin position="294"/>
        <end position="314"/>
    </location>
</feature>
<feature type="transmembrane region" description="Helical" evidence="1">
    <location>
        <begin position="137"/>
        <end position="158"/>
    </location>
</feature>
<feature type="transmembrane region" description="Helical" evidence="1">
    <location>
        <begin position="12"/>
        <end position="35"/>
    </location>
</feature>
<feature type="transmembrane region" description="Helical" evidence="1">
    <location>
        <begin position="105"/>
        <end position="125"/>
    </location>
</feature>
<accession>A0A0J8GCA3</accession>
<feature type="transmembrane region" description="Helical" evidence="1">
    <location>
        <begin position="266"/>
        <end position="288"/>
    </location>
</feature>
<dbReference type="PATRIC" id="fig|1430899.3.peg.2312"/>
<feature type="transmembrane region" description="Helical" evidence="1">
    <location>
        <begin position="47"/>
        <end position="69"/>
    </location>
</feature>
<evidence type="ECO:0000256" key="1">
    <source>
        <dbReference type="SAM" id="Phobius"/>
    </source>
</evidence>
<sequence>MNVLDLKKERKVSWLELFFDLVFVTAVSSTTHLLLEIDEYPRQVAFYFLEYLLMVTPMFWAWIGQTMFFNRYGEKIKKPEIYMLSQMFFLILMTASFDLEFSNTFYTFIIGYAGIRLVTVCQYFIVSKKLSGDARQISRLLGTIFLLGILLSLSSLFFESPVRYSVMYAGILLDIILPLLLTRRLKKVPVDLPHLAERFGLFVIITFGESIVAITSLLVGHTKDLNVLGYTIISFGLIATLFMSYFHSFEHIIDQKKETNGQVLLYGHYFIIVSIMILAANIHLLFAGHLEKSILLLFSYGAVAVFFIAKQVVFVYHQKREIEFSFWKDSILVLLLVIAFLMNEFTALPVEISFLSLWLIALVDLVIQFNKTKPVRLSKL</sequence>
<dbReference type="Proteomes" id="UP000052258">
    <property type="component" value="Unassembled WGS sequence"/>
</dbReference>
<name>A0A0J8GCA3_9LIST</name>
<dbReference type="OrthoDB" id="9798526at2"/>
<dbReference type="PANTHER" id="PTHR36840:SF1">
    <property type="entry name" value="BLL5714 PROTEIN"/>
    <property type="match status" value="1"/>
</dbReference>
<evidence type="ECO:0000313" key="2">
    <source>
        <dbReference type="EMBL" id="KMT58438.1"/>
    </source>
</evidence>